<evidence type="ECO:0008006" key="9">
    <source>
        <dbReference type="Google" id="ProtNLM"/>
    </source>
</evidence>
<dbReference type="SUPFAM" id="SSF103481">
    <property type="entry name" value="Multidrug resistance efflux transporter EmrE"/>
    <property type="match status" value="1"/>
</dbReference>
<feature type="transmembrane region" description="Helical" evidence="6">
    <location>
        <begin position="331"/>
        <end position="353"/>
    </location>
</feature>
<keyword evidence="3 6" id="KW-1133">Transmembrane helix</keyword>
<evidence type="ECO:0000256" key="4">
    <source>
        <dbReference type="ARBA" id="ARBA00023136"/>
    </source>
</evidence>
<dbReference type="InterPro" id="IPR037185">
    <property type="entry name" value="EmrE-like"/>
</dbReference>
<keyword evidence="4 6" id="KW-0472">Membrane</keyword>
<feature type="transmembrane region" description="Helical" evidence="6">
    <location>
        <begin position="241"/>
        <end position="264"/>
    </location>
</feature>
<feature type="region of interest" description="Disordered" evidence="5">
    <location>
        <begin position="367"/>
        <end position="417"/>
    </location>
</feature>
<evidence type="ECO:0000313" key="8">
    <source>
        <dbReference type="Proteomes" id="UP000311382"/>
    </source>
</evidence>
<sequence length="417" mass="45099">MDYDKPFLVTWLCTASFSLYLVRPGWRYWRTHRLPHGKATVHVPPALDRIASKDDVNDALTRPLLRGRRDTNRSLSRVRPSRNDMGRYLPAVPVAVDPPLTTRETALLSLLFCGLWFAANWAMNAALGFTSVSSTTILSSMSGFFTLAAGACAGVESFSVGKLVSVALSITGVTIVSLSDSKLPARPVGTDPSSSLDAPSSSSSNPLLGDALALLSALAYAAYVLLLKVRIRNEARISMTLFFGFVGLFNILLIWPVGVFLHLLGVETFEMPHGRLLWVSLLVNAAITFVSDALYLRAMLLTSPLAVTLGLSLTIPLALAGDVLFRRAGEPISLSSLLGAALVLGSFVANGVLDLREAERETEVLEEEVESASVALGEEDDNDDDQAGGGGERERLLSRSRRASMEEERDVGRRHLD</sequence>
<evidence type="ECO:0000313" key="7">
    <source>
        <dbReference type="EMBL" id="TNY23490.1"/>
    </source>
</evidence>
<dbReference type="PANTHER" id="PTHR23051">
    <property type="entry name" value="SOLUTE CARRIER FAMILY 35, MEMBER F5"/>
    <property type="match status" value="1"/>
</dbReference>
<feature type="compositionally biased region" description="Acidic residues" evidence="5">
    <location>
        <begin position="377"/>
        <end position="386"/>
    </location>
</feature>
<feature type="transmembrane region" description="Helical" evidence="6">
    <location>
        <begin position="129"/>
        <end position="153"/>
    </location>
</feature>
<feature type="transmembrane region" description="Helical" evidence="6">
    <location>
        <begin position="211"/>
        <end position="229"/>
    </location>
</feature>
<dbReference type="OrthoDB" id="1436450at2759"/>
<keyword evidence="2 6" id="KW-0812">Transmembrane</keyword>
<evidence type="ECO:0000256" key="2">
    <source>
        <dbReference type="ARBA" id="ARBA00022692"/>
    </source>
</evidence>
<feature type="transmembrane region" description="Helical" evidence="6">
    <location>
        <begin position="106"/>
        <end position="123"/>
    </location>
</feature>
<accession>A0A5C5G2V3</accession>
<reference evidence="7 8" key="1">
    <citation type="submission" date="2019-03" db="EMBL/GenBank/DDBJ databases">
        <title>Rhodosporidium diobovatum UCD-FST 08-225 genome sequencing, assembly, and annotation.</title>
        <authorList>
            <person name="Fakankun I.U."/>
            <person name="Fristensky B."/>
            <person name="Levin D.B."/>
        </authorList>
    </citation>
    <scope>NUCLEOTIDE SEQUENCE [LARGE SCALE GENOMIC DNA]</scope>
    <source>
        <strain evidence="7 8">UCD-FST 08-225</strain>
    </source>
</reference>
<dbReference type="GO" id="GO:0000329">
    <property type="term" value="C:fungal-type vacuole membrane"/>
    <property type="evidence" value="ECO:0007669"/>
    <property type="project" value="TreeGrafter"/>
</dbReference>
<keyword evidence="8" id="KW-1185">Reference proteome</keyword>
<feature type="transmembrane region" description="Helical" evidence="6">
    <location>
        <begin position="276"/>
        <end position="296"/>
    </location>
</feature>
<comment type="caution">
    <text evidence="7">The sequence shown here is derived from an EMBL/GenBank/DDBJ whole genome shotgun (WGS) entry which is preliminary data.</text>
</comment>
<gene>
    <name evidence="7" type="ORF">DMC30DRAFT_414175</name>
</gene>
<proteinExistence type="predicted"/>
<dbReference type="AlphaFoldDB" id="A0A5C5G2V3"/>
<evidence type="ECO:0000256" key="3">
    <source>
        <dbReference type="ARBA" id="ARBA00022989"/>
    </source>
</evidence>
<name>A0A5C5G2V3_9BASI</name>
<dbReference type="STRING" id="5288.A0A5C5G2V3"/>
<evidence type="ECO:0000256" key="6">
    <source>
        <dbReference type="SAM" id="Phobius"/>
    </source>
</evidence>
<evidence type="ECO:0000256" key="1">
    <source>
        <dbReference type="ARBA" id="ARBA00004141"/>
    </source>
</evidence>
<comment type="subcellular location">
    <subcellularLocation>
        <location evidence="1">Membrane</location>
        <topology evidence="1">Multi-pass membrane protein</topology>
    </subcellularLocation>
</comment>
<organism evidence="7 8">
    <name type="scientific">Rhodotorula diobovata</name>
    <dbReference type="NCBI Taxonomy" id="5288"/>
    <lineage>
        <taxon>Eukaryota</taxon>
        <taxon>Fungi</taxon>
        <taxon>Dikarya</taxon>
        <taxon>Basidiomycota</taxon>
        <taxon>Pucciniomycotina</taxon>
        <taxon>Microbotryomycetes</taxon>
        <taxon>Sporidiobolales</taxon>
        <taxon>Sporidiobolaceae</taxon>
        <taxon>Rhodotorula</taxon>
    </lineage>
</organism>
<protein>
    <recommendedName>
        <fullName evidence="9">EamA domain-containing protein</fullName>
    </recommendedName>
</protein>
<feature type="transmembrane region" description="Helical" evidence="6">
    <location>
        <begin position="305"/>
        <end position="325"/>
    </location>
</feature>
<dbReference type="EMBL" id="SOZI01000011">
    <property type="protein sequence ID" value="TNY23490.1"/>
    <property type="molecule type" value="Genomic_DNA"/>
</dbReference>
<feature type="transmembrane region" description="Helical" evidence="6">
    <location>
        <begin position="6"/>
        <end position="23"/>
    </location>
</feature>
<feature type="compositionally biased region" description="Basic and acidic residues" evidence="5">
    <location>
        <begin position="391"/>
        <end position="417"/>
    </location>
</feature>
<dbReference type="Proteomes" id="UP000311382">
    <property type="component" value="Unassembled WGS sequence"/>
</dbReference>
<dbReference type="PANTHER" id="PTHR23051:SF0">
    <property type="entry name" value="SOLUTE CARRIER FAMILY 35 MEMBER F5"/>
    <property type="match status" value="1"/>
</dbReference>
<evidence type="ECO:0000256" key="5">
    <source>
        <dbReference type="SAM" id="MobiDB-lite"/>
    </source>
</evidence>